<accession>A0A7S4ZS39</accession>
<sequence>MISQQSRTPAARIGWMLYARAKYPIGLPDEFHGILLL</sequence>
<name>A0A7S4ZS39_RHIRH</name>
<proteinExistence type="predicted"/>
<dbReference type="AlphaFoldDB" id="A0A7S4ZS39"/>
<gene>
    <name evidence="1" type="ORF">pC5.8d_692</name>
</gene>
<reference evidence="1" key="1">
    <citation type="submission" date="2018-12" db="EMBL/GenBank/DDBJ databases">
        <title>Three Rhizobium rhizogenes strains isolated from the same crown gall tumor carry diverse plasmids.</title>
        <authorList>
            <person name="Pulawska J."/>
            <person name="Kuzmanovic N."/>
        </authorList>
    </citation>
    <scope>NUCLEOTIDE SEQUENCE</scope>
    <source>
        <strain evidence="1">Colt5.8</strain>
        <plasmid evidence="1">pColt5.8d</plasmid>
    </source>
</reference>
<geneLocation type="plasmid" evidence="1">
    <name>pColt5.8d</name>
</geneLocation>
<organism evidence="1">
    <name type="scientific">Rhizobium rhizogenes</name>
    <name type="common">Agrobacterium rhizogenes</name>
    <dbReference type="NCBI Taxonomy" id="359"/>
    <lineage>
        <taxon>Bacteria</taxon>
        <taxon>Pseudomonadati</taxon>
        <taxon>Pseudomonadota</taxon>
        <taxon>Alphaproteobacteria</taxon>
        <taxon>Hyphomicrobiales</taxon>
        <taxon>Rhizobiaceae</taxon>
        <taxon>Rhizobium/Agrobacterium group</taxon>
        <taxon>Rhizobium</taxon>
    </lineage>
</organism>
<protein>
    <submittedName>
        <fullName evidence="1">Uncharacterized protein</fullName>
    </submittedName>
</protein>
<keyword evidence="1" id="KW-0614">Plasmid</keyword>
<dbReference type="EMBL" id="MK318974">
    <property type="protein sequence ID" value="QCL09995.1"/>
    <property type="molecule type" value="Genomic_DNA"/>
</dbReference>
<evidence type="ECO:0000313" key="1">
    <source>
        <dbReference type="EMBL" id="QCL09995.1"/>
    </source>
</evidence>